<dbReference type="PRINTS" id="PR00377">
    <property type="entry name" value="IMPHPHTASES"/>
</dbReference>
<dbReference type="SUPFAM" id="SSF56655">
    <property type="entry name" value="Carbohydrate phosphatase"/>
    <property type="match status" value="1"/>
</dbReference>
<accession>A0AAE5BTB1</accession>
<dbReference type="PANTHER" id="PTHR20854">
    <property type="entry name" value="INOSITOL MONOPHOSPHATASE"/>
    <property type="match status" value="1"/>
</dbReference>
<sequence length="259" mass="27163">MDLTPRFTFALSLVQEAGALALGYFNDLGSLTVQSKGLQDMASEADLNTELLIKARLAEAFPGDAFFGEETGSMAIAKGQGVWVVDPIDGTQPFLSGLSSWCVSIAFVLDGVLQFGTVFAPARGELFAGGRGFPATLNGKPVKRHPGRTIRGGLVATGYSPRVSGAQFLGPFTQLLEGGGMFFRDGSGALNLSYVAAGRFLGYMEPHINSWDCLGAIAVIEAAGLKVNDFLAGEGLHRGNPIVAGVPGVYEELARMNGL</sequence>
<keyword evidence="4 5" id="KW-0460">Magnesium</keyword>
<dbReference type="Pfam" id="PF00459">
    <property type="entry name" value="Inositol_P"/>
    <property type="match status" value="1"/>
</dbReference>
<dbReference type="PROSITE" id="PS00629">
    <property type="entry name" value="IMP_1"/>
    <property type="match status" value="1"/>
</dbReference>
<dbReference type="RefSeq" id="WP_168775614.1">
    <property type="nucleotide sequence ID" value="NZ_JAABNR010000013.1"/>
</dbReference>
<dbReference type="PANTHER" id="PTHR20854:SF4">
    <property type="entry name" value="INOSITOL-1-MONOPHOSPHATASE-RELATED"/>
    <property type="match status" value="1"/>
</dbReference>
<evidence type="ECO:0000313" key="6">
    <source>
        <dbReference type="EMBL" id="NBZ88805.1"/>
    </source>
</evidence>
<feature type="binding site" evidence="5">
    <location>
        <position position="88"/>
    </location>
    <ligand>
        <name>Mg(2+)</name>
        <dbReference type="ChEBI" id="CHEBI:18420"/>
        <label>1</label>
        <note>catalytic</note>
    </ligand>
</feature>
<dbReference type="AlphaFoldDB" id="A0AAE5BTB1"/>
<evidence type="ECO:0000256" key="2">
    <source>
        <dbReference type="ARBA" id="ARBA00022723"/>
    </source>
</evidence>
<feature type="binding site" evidence="5">
    <location>
        <position position="212"/>
    </location>
    <ligand>
        <name>Mg(2+)</name>
        <dbReference type="ChEBI" id="CHEBI:18420"/>
        <label>1</label>
        <note>catalytic</note>
    </ligand>
</feature>
<feature type="binding site" evidence="5">
    <location>
        <position position="89"/>
    </location>
    <ligand>
        <name>Mg(2+)</name>
        <dbReference type="ChEBI" id="CHEBI:18420"/>
        <label>1</label>
        <note>catalytic</note>
    </ligand>
</feature>
<dbReference type="GO" id="GO:0008934">
    <property type="term" value="F:inositol monophosphate 1-phosphatase activity"/>
    <property type="evidence" value="ECO:0007669"/>
    <property type="project" value="TreeGrafter"/>
</dbReference>
<feature type="binding site" evidence="5">
    <location>
        <position position="86"/>
    </location>
    <ligand>
        <name>Mg(2+)</name>
        <dbReference type="ChEBI" id="CHEBI:18420"/>
        <label>1</label>
        <note>catalytic</note>
    </ligand>
</feature>
<comment type="cofactor">
    <cofactor evidence="5">
        <name>Mg(2+)</name>
        <dbReference type="ChEBI" id="CHEBI:18420"/>
    </cofactor>
</comment>
<keyword evidence="7" id="KW-1185">Reference proteome</keyword>
<proteinExistence type="inferred from homology"/>
<dbReference type="Gene3D" id="3.30.540.10">
    <property type="entry name" value="Fructose-1,6-Bisphosphatase, subunit A, domain 1"/>
    <property type="match status" value="1"/>
</dbReference>
<evidence type="ECO:0000256" key="5">
    <source>
        <dbReference type="PIRSR" id="PIRSR600760-2"/>
    </source>
</evidence>
<comment type="caution">
    <text evidence="6">The sequence shown here is derived from an EMBL/GenBank/DDBJ whole genome shotgun (WGS) entry which is preliminary data.</text>
</comment>
<comment type="similarity">
    <text evidence="1">Belongs to the inositol monophosphatase superfamily.</text>
</comment>
<organism evidence="6 7">
    <name type="scientific">Stagnihabitans tardus</name>
    <dbReference type="NCBI Taxonomy" id="2699202"/>
    <lineage>
        <taxon>Bacteria</taxon>
        <taxon>Pseudomonadati</taxon>
        <taxon>Pseudomonadota</taxon>
        <taxon>Alphaproteobacteria</taxon>
        <taxon>Rhodobacterales</taxon>
        <taxon>Paracoccaceae</taxon>
        <taxon>Stagnihabitans</taxon>
    </lineage>
</organism>
<dbReference type="GO" id="GO:0046872">
    <property type="term" value="F:metal ion binding"/>
    <property type="evidence" value="ECO:0007669"/>
    <property type="project" value="UniProtKB-KW"/>
</dbReference>
<dbReference type="GO" id="GO:0006020">
    <property type="term" value="P:inositol metabolic process"/>
    <property type="evidence" value="ECO:0007669"/>
    <property type="project" value="TreeGrafter"/>
</dbReference>
<dbReference type="EMBL" id="JAABNR010000013">
    <property type="protein sequence ID" value="NBZ88805.1"/>
    <property type="molecule type" value="Genomic_DNA"/>
</dbReference>
<dbReference type="Proteomes" id="UP001193501">
    <property type="component" value="Unassembled WGS sequence"/>
</dbReference>
<feature type="binding site" evidence="5">
    <location>
        <position position="69"/>
    </location>
    <ligand>
        <name>Mg(2+)</name>
        <dbReference type="ChEBI" id="CHEBI:18420"/>
        <label>1</label>
        <note>catalytic</note>
    </ligand>
</feature>
<dbReference type="Gene3D" id="3.40.190.80">
    <property type="match status" value="1"/>
</dbReference>
<keyword evidence="3" id="KW-0378">Hydrolase</keyword>
<evidence type="ECO:0000256" key="1">
    <source>
        <dbReference type="ARBA" id="ARBA00009759"/>
    </source>
</evidence>
<name>A0AAE5BTB1_9RHOB</name>
<dbReference type="InterPro" id="IPR020583">
    <property type="entry name" value="Inositol_monoP_metal-BS"/>
</dbReference>
<keyword evidence="2 5" id="KW-0479">Metal-binding</keyword>
<dbReference type="GO" id="GO:0007165">
    <property type="term" value="P:signal transduction"/>
    <property type="evidence" value="ECO:0007669"/>
    <property type="project" value="TreeGrafter"/>
</dbReference>
<gene>
    <name evidence="6" type="ORF">GV832_14525</name>
</gene>
<evidence type="ECO:0000256" key="4">
    <source>
        <dbReference type="ARBA" id="ARBA00022842"/>
    </source>
</evidence>
<reference evidence="6" key="1">
    <citation type="submission" date="2020-01" db="EMBL/GenBank/DDBJ databases">
        <authorList>
            <person name="Chen W.-M."/>
        </authorList>
    </citation>
    <scope>NUCLEOTIDE SEQUENCE</scope>
    <source>
        <strain evidence="6">CYK-10</strain>
    </source>
</reference>
<evidence type="ECO:0000256" key="3">
    <source>
        <dbReference type="ARBA" id="ARBA00022801"/>
    </source>
</evidence>
<protein>
    <submittedName>
        <fullName evidence="6">Inositol monophosphatase</fullName>
    </submittedName>
</protein>
<evidence type="ECO:0000313" key="7">
    <source>
        <dbReference type="Proteomes" id="UP001193501"/>
    </source>
</evidence>
<dbReference type="InterPro" id="IPR000760">
    <property type="entry name" value="Inositol_monophosphatase-like"/>
</dbReference>